<sequence>MEQENFHEAIEDKKKKHCLIVFTSYETKEKTEEVLKKIADWYLFGKETCPTTGRVHMQGMAWKKKGSNWPTLLKAKFWIAKCRDPECALAYCEKDGEVTEHGMRPNLGALGRPKMAIKDYENMSFEELKELPPHLFNTVIKGLDWIKNNSPKVETPCPYVMHDWQKEVMEIIPKLNDREILYLYDNIGGQGKTKFFGWLGSNPNFEYVGLGKRDDILYGLDQQAQTIIFDFARLEGEFIPWGTIEKVKDGNWKTGKYQGKKCMSGNKNVIVCSNDMPKTHLENGKEVFSRNRWTAVYEIKNLKLVKIDMSVYF</sequence>
<dbReference type="Gene3D" id="3.40.1310.20">
    <property type="match status" value="1"/>
</dbReference>
<reference evidence="1" key="1">
    <citation type="submission" date="2020-10" db="EMBL/GenBank/DDBJ databases">
        <title>CRESS DNA virus dark matter in the feces of wild birds.</title>
        <authorList>
            <person name="Yang S."/>
            <person name="Zhang W."/>
        </authorList>
    </citation>
    <scope>NUCLEOTIDE SEQUENCE</scope>
    <source>
        <strain evidence="1">Brb25cre11</strain>
    </source>
</reference>
<evidence type="ECO:0000313" key="1">
    <source>
        <dbReference type="EMBL" id="QTE03489.1"/>
    </source>
</evidence>
<name>A0A8A4XCU0_9VIRU</name>
<proteinExistence type="predicted"/>
<organism evidence="1">
    <name type="scientific">Fringilla montifringilla CRESS-DNA-virus sp</name>
    <dbReference type="NCBI Taxonomy" id="2815044"/>
    <lineage>
        <taxon>Viruses</taxon>
        <taxon>Monodnaviria</taxon>
        <taxon>Shotokuvirae</taxon>
        <taxon>Cressdnaviricota</taxon>
    </lineage>
</organism>
<accession>A0A8A4XCU0</accession>
<dbReference type="EMBL" id="MW182826">
    <property type="protein sequence ID" value="QTE03489.1"/>
    <property type="molecule type" value="Genomic_DNA"/>
</dbReference>
<protein>
    <submittedName>
        <fullName evidence="1">Replication initiator protein</fullName>
    </submittedName>
</protein>